<accession>A8RXK5</accession>
<proteinExistence type="predicted"/>
<dbReference type="EMBL" id="ABCC02000039">
    <property type="protein sequence ID" value="EDP14342.1"/>
    <property type="molecule type" value="Genomic_DNA"/>
</dbReference>
<reference evidence="2 3" key="1">
    <citation type="submission" date="2007-08" db="EMBL/GenBank/DDBJ databases">
        <authorList>
            <person name="Fulton L."/>
            <person name="Clifton S."/>
            <person name="Fulton B."/>
            <person name="Xu J."/>
            <person name="Minx P."/>
            <person name="Pepin K.H."/>
            <person name="Johnson M."/>
            <person name="Thiruvilangam P."/>
            <person name="Bhonagiri V."/>
            <person name="Nash W.E."/>
            <person name="Mardis E.R."/>
            <person name="Wilson R.K."/>
        </authorList>
    </citation>
    <scope>NUCLEOTIDE SEQUENCE [LARGE SCALE GENOMIC DNA]</scope>
    <source>
        <strain evidence="3">ATCC BAA-613 / DSM 15670 / CCUG 46953 / JCM 12243 / WAL 16351</strain>
    </source>
</reference>
<evidence type="ECO:0000313" key="2">
    <source>
        <dbReference type="EMBL" id="EDP14342.1"/>
    </source>
</evidence>
<evidence type="ECO:0000313" key="3">
    <source>
        <dbReference type="Proteomes" id="UP000005396"/>
    </source>
</evidence>
<name>A8RXK5_ENTBW</name>
<evidence type="ECO:0000256" key="1">
    <source>
        <dbReference type="SAM" id="Phobius"/>
    </source>
</evidence>
<dbReference type="AlphaFoldDB" id="A8RXK5"/>
<keyword evidence="1" id="KW-1133">Transmembrane helix</keyword>
<dbReference type="HOGENOM" id="CLU_2971268_0_0_9"/>
<reference evidence="2 3" key="2">
    <citation type="submission" date="2007-09" db="EMBL/GenBank/DDBJ databases">
        <title>Draft genome sequence of Clostridium bolteae (ATCC BAA-613).</title>
        <authorList>
            <person name="Sudarsanam P."/>
            <person name="Ley R."/>
            <person name="Guruge J."/>
            <person name="Turnbaugh P.J."/>
            <person name="Mahowald M."/>
            <person name="Liep D."/>
            <person name="Gordon J."/>
        </authorList>
    </citation>
    <scope>NUCLEOTIDE SEQUENCE [LARGE SCALE GENOMIC DNA]</scope>
    <source>
        <strain evidence="3">ATCC BAA-613 / DSM 15670 / CCUG 46953 / JCM 12243 / WAL 16351</strain>
    </source>
</reference>
<comment type="caution">
    <text evidence="2">The sequence shown here is derived from an EMBL/GenBank/DDBJ whole genome shotgun (WGS) entry which is preliminary data.</text>
</comment>
<organism evidence="2 3">
    <name type="scientific">Enterocloster bolteae (strain ATCC BAA-613 / DSM 15670 / CCUG 46953 / JCM 12243 / WAL 16351)</name>
    <name type="common">Clostridium bolteae</name>
    <dbReference type="NCBI Taxonomy" id="411902"/>
    <lineage>
        <taxon>Bacteria</taxon>
        <taxon>Bacillati</taxon>
        <taxon>Bacillota</taxon>
        <taxon>Clostridia</taxon>
        <taxon>Lachnospirales</taxon>
        <taxon>Lachnospiraceae</taxon>
        <taxon>Enterocloster</taxon>
    </lineage>
</organism>
<keyword evidence="1" id="KW-0812">Transmembrane</keyword>
<feature type="transmembrane region" description="Helical" evidence="1">
    <location>
        <begin position="27"/>
        <end position="47"/>
    </location>
</feature>
<keyword evidence="1" id="KW-0472">Membrane</keyword>
<sequence>MEKNYINWDISPSLYQLLNQKTQKNSYISQILVKISLNIAVFSYFSIPKKKNGINIAY</sequence>
<dbReference type="PaxDb" id="411902-CLOBOL_04884"/>
<dbReference type="Proteomes" id="UP000005396">
    <property type="component" value="Unassembled WGS sequence"/>
</dbReference>
<gene>
    <name evidence="2" type="ORF">CLOBOL_04884</name>
</gene>
<protein>
    <submittedName>
        <fullName evidence="2">Uncharacterized protein</fullName>
    </submittedName>
</protein>